<dbReference type="EMBL" id="MU004232">
    <property type="protein sequence ID" value="KAF2672177.1"/>
    <property type="molecule type" value="Genomic_DNA"/>
</dbReference>
<dbReference type="OrthoDB" id="10003767at2759"/>
<keyword evidence="2" id="KW-1185">Reference proteome</keyword>
<name>A0A6A6UL42_9PEZI</name>
<organism evidence="1 2">
    <name type="scientific">Microthyrium microscopicum</name>
    <dbReference type="NCBI Taxonomy" id="703497"/>
    <lineage>
        <taxon>Eukaryota</taxon>
        <taxon>Fungi</taxon>
        <taxon>Dikarya</taxon>
        <taxon>Ascomycota</taxon>
        <taxon>Pezizomycotina</taxon>
        <taxon>Dothideomycetes</taxon>
        <taxon>Dothideomycetes incertae sedis</taxon>
        <taxon>Microthyriales</taxon>
        <taxon>Microthyriaceae</taxon>
        <taxon>Microthyrium</taxon>
    </lineage>
</organism>
<gene>
    <name evidence="1" type="ORF">BT63DRAFT_190626</name>
</gene>
<dbReference type="AlphaFoldDB" id="A0A6A6UL42"/>
<protein>
    <submittedName>
        <fullName evidence="1">Uncharacterized protein</fullName>
    </submittedName>
</protein>
<reference evidence="1" key="1">
    <citation type="journal article" date="2020" name="Stud. Mycol.">
        <title>101 Dothideomycetes genomes: a test case for predicting lifestyles and emergence of pathogens.</title>
        <authorList>
            <person name="Haridas S."/>
            <person name="Albert R."/>
            <person name="Binder M."/>
            <person name="Bloem J."/>
            <person name="Labutti K."/>
            <person name="Salamov A."/>
            <person name="Andreopoulos B."/>
            <person name="Baker S."/>
            <person name="Barry K."/>
            <person name="Bills G."/>
            <person name="Bluhm B."/>
            <person name="Cannon C."/>
            <person name="Castanera R."/>
            <person name="Culley D."/>
            <person name="Daum C."/>
            <person name="Ezra D."/>
            <person name="Gonzalez J."/>
            <person name="Henrissat B."/>
            <person name="Kuo A."/>
            <person name="Liang C."/>
            <person name="Lipzen A."/>
            <person name="Lutzoni F."/>
            <person name="Magnuson J."/>
            <person name="Mondo S."/>
            <person name="Nolan M."/>
            <person name="Ohm R."/>
            <person name="Pangilinan J."/>
            <person name="Park H.-J."/>
            <person name="Ramirez L."/>
            <person name="Alfaro M."/>
            <person name="Sun H."/>
            <person name="Tritt A."/>
            <person name="Yoshinaga Y."/>
            <person name="Zwiers L.-H."/>
            <person name="Turgeon B."/>
            <person name="Goodwin S."/>
            <person name="Spatafora J."/>
            <person name="Crous P."/>
            <person name="Grigoriev I."/>
        </authorList>
    </citation>
    <scope>NUCLEOTIDE SEQUENCE</scope>
    <source>
        <strain evidence="1">CBS 115976</strain>
    </source>
</reference>
<evidence type="ECO:0000313" key="2">
    <source>
        <dbReference type="Proteomes" id="UP000799302"/>
    </source>
</evidence>
<sequence length="193" mass="20676">MGNGLRDGLALAAFGSAIVLTDPILSSATKRLASRVFGAISDSISPRFKSWIKGAESLPVVVEPPSPTPIPESSATTLEPRQELEVDSNATTGDIADNEPAPVTAIRVADQANVVPYIPVDVYAGPDEELFETFQHKIDELALQAFPESDGAPIIREMLGGAYNRVASIGIHKVWTPKFCKSSKLEPIMYQVS</sequence>
<accession>A0A6A6UL42</accession>
<proteinExistence type="predicted"/>
<dbReference type="Proteomes" id="UP000799302">
    <property type="component" value="Unassembled WGS sequence"/>
</dbReference>
<evidence type="ECO:0000313" key="1">
    <source>
        <dbReference type="EMBL" id="KAF2672177.1"/>
    </source>
</evidence>